<feature type="region of interest" description="Disordered" evidence="1">
    <location>
        <begin position="12"/>
        <end position="89"/>
    </location>
</feature>
<reference evidence="4" key="1">
    <citation type="journal article" date="2023" name="Commun. Biol.">
        <title>Genome analysis of Parmales, the sister group of diatoms, reveals the evolutionary specialization of diatoms from phago-mixotrophs to photoautotrophs.</title>
        <authorList>
            <person name="Ban H."/>
            <person name="Sato S."/>
            <person name="Yoshikawa S."/>
            <person name="Yamada K."/>
            <person name="Nakamura Y."/>
            <person name="Ichinomiya M."/>
            <person name="Sato N."/>
            <person name="Blanc-Mathieu R."/>
            <person name="Endo H."/>
            <person name="Kuwata A."/>
            <person name="Ogata H."/>
        </authorList>
    </citation>
    <scope>NUCLEOTIDE SEQUENCE [LARGE SCALE GENOMIC DNA]</scope>
</reference>
<keyword evidence="2" id="KW-0472">Membrane</keyword>
<organism evidence="3 4">
    <name type="scientific">Triparma columacea</name>
    <dbReference type="NCBI Taxonomy" id="722753"/>
    <lineage>
        <taxon>Eukaryota</taxon>
        <taxon>Sar</taxon>
        <taxon>Stramenopiles</taxon>
        <taxon>Ochrophyta</taxon>
        <taxon>Bolidophyceae</taxon>
        <taxon>Parmales</taxon>
        <taxon>Triparmaceae</taxon>
        <taxon>Triparma</taxon>
    </lineage>
</organism>
<evidence type="ECO:0000256" key="1">
    <source>
        <dbReference type="SAM" id="MobiDB-lite"/>
    </source>
</evidence>
<evidence type="ECO:0000256" key="2">
    <source>
        <dbReference type="SAM" id="Phobius"/>
    </source>
</evidence>
<sequence length="464" mass="51485">MYALRCYSKIESPIPRRGKPNRLIYQTSEQEDKENVAVRRKTGKTRLNDDKIQDNKRKIHDKNDNDANNLVKDDADTSKSPPVSHSRESPSALMNAMVLMNVYSAPSVASSTSSDYLQKVTPPTSTRASPVPSPTKIRKTPHTTPVVRTIPASVTTVNNPSPDASVSSSLLNSSTDTVSPPPRVPSPLAFYGMLNSSTTSAMTTPMDGKEGMKEKPKGATWEELVKCLEYTNKKGRVVVERVMSEEGRRRGVWGLTTVCLLLMFALFAMEGWPTSSVGGTSEEGFGGLITTTTMTRVEEIKNVRKMFVEEGGVEEIMKSVRTVWESKVKEGGREEEEEEVEVVKDAEEDKVAEETTEEAVGETTTPTSSTVAQNRPAVPSVFVVTKNKIDRYSTLFRPLSSIQTEISQPRLSLPAGVEIKDVIVEKVLEEGVVVDKELRKGFRKVMKNLIRRNEERFEEFMTGQ</sequence>
<feature type="region of interest" description="Disordered" evidence="1">
    <location>
        <begin position="329"/>
        <end position="373"/>
    </location>
</feature>
<protein>
    <recommendedName>
        <fullName evidence="5">Transmembrane protein</fullName>
    </recommendedName>
</protein>
<keyword evidence="4" id="KW-1185">Reference proteome</keyword>
<feature type="compositionally biased region" description="Basic and acidic residues" evidence="1">
    <location>
        <begin position="341"/>
        <end position="353"/>
    </location>
</feature>
<dbReference type="Proteomes" id="UP001165065">
    <property type="component" value="Unassembled WGS sequence"/>
</dbReference>
<proteinExistence type="predicted"/>
<name>A0A9W7L6X5_9STRA</name>
<keyword evidence="2" id="KW-0812">Transmembrane</keyword>
<accession>A0A9W7L6X5</accession>
<dbReference type="OrthoDB" id="10509985at2759"/>
<feature type="region of interest" description="Disordered" evidence="1">
    <location>
        <begin position="111"/>
        <end position="141"/>
    </location>
</feature>
<dbReference type="EMBL" id="BRYA01000046">
    <property type="protein sequence ID" value="GMI34747.1"/>
    <property type="molecule type" value="Genomic_DNA"/>
</dbReference>
<evidence type="ECO:0000313" key="4">
    <source>
        <dbReference type="Proteomes" id="UP001165065"/>
    </source>
</evidence>
<comment type="caution">
    <text evidence="3">The sequence shown here is derived from an EMBL/GenBank/DDBJ whole genome shotgun (WGS) entry which is preliminary data.</text>
</comment>
<evidence type="ECO:0000313" key="3">
    <source>
        <dbReference type="EMBL" id="GMI34747.1"/>
    </source>
</evidence>
<feature type="transmembrane region" description="Helical" evidence="2">
    <location>
        <begin position="251"/>
        <end position="269"/>
    </location>
</feature>
<evidence type="ECO:0008006" key="5">
    <source>
        <dbReference type="Google" id="ProtNLM"/>
    </source>
</evidence>
<dbReference type="AlphaFoldDB" id="A0A9W7L6X5"/>
<feature type="compositionally biased region" description="Basic and acidic residues" evidence="1">
    <location>
        <begin position="46"/>
        <end position="77"/>
    </location>
</feature>
<keyword evidence="2" id="KW-1133">Transmembrane helix</keyword>
<feature type="compositionally biased region" description="Low complexity" evidence="1">
    <location>
        <begin position="159"/>
        <end position="178"/>
    </location>
</feature>
<gene>
    <name evidence="3" type="ORF">TrCOL_g8269</name>
</gene>
<feature type="region of interest" description="Disordered" evidence="1">
    <location>
        <begin position="154"/>
        <end position="184"/>
    </location>
</feature>